<feature type="non-terminal residue" evidence="3">
    <location>
        <position position="1"/>
    </location>
</feature>
<accession>A0A371FBY2</accession>
<proteinExistence type="predicted"/>
<sequence length="188" mass="21280">MTQMFQILSETNAAITAMATKVLISNGFQPEKGLGKDLDDIAEPVALHENPGRFGLGYIEAAEERRLRRKMPGMTRIRLDLYRYFTSGGITSLNQIAMIEDQLLELKEWVVPMSQELDNWTVEALPKLINNATLKLNNVSKSYGQDEGEDPKEEALVEMERLLEQERPKLQSGAEKLETVNLGKEEEK</sequence>
<dbReference type="InterPro" id="IPR000467">
    <property type="entry name" value="G_patch_dom"/>
</dbReference>
<reference evidence="3" key="1">
    <citation type="submission" date="2018-05" db="EMBL/GenBank/DDBJ databases">
        <title>Draft genome of Mucuna pruriens seed.</title>
        <authorList>
            <person name="Nnadi N.E."/>
            <person name="Vos R."/>
            <person name="Hasami M.H."/>
            <person name="Devisetty U.K."/>
            <person name="Aguiy J.C."/>
        </authorList>
    </citation>
    <scope>NUCLEOTIDE SEQUENCE [LARGE SCALE GENOMIC DNA]</scope>
    <source>
        <strain evidence="3">JCA_2017</strain>
    </source>
</reference>
<dbReference type="Proteomes" id="UP000257109">
    <property type="component" value="Unassembled WGS sequence"/>
</dbReference>
<name>A0A371FBY2_MUCPR</name>
<protein>
    <recommendedName>
        <fullName evidence="2">G-patch domain-containing protein</fullName>
    </recommendedName>
</protein>
<dbReference type="AlphaFoldDB" id="A0A371FBY2"/>
<dbReference type="Pfam" id="PF01585">
    <property type="entry name" value="G-patch"/>
    <property type="match status" value="1"/>
</dbReference>
<organism evidence="3 4">
    <name type="scientific">Mucuna pruriens</name>
    <name type="common">Velvet bean</name>
    <name type="synonym">Dolichos pruriens</name>
    <dbReference type="NCBI Taxonomy" id="157652"/>
    <lineage>
        <taxon>Eukaryota</taxon>
        <taxon>Viridiplantae</taxon>
        <taxon>Streptophyta</taxon>
        <taxon>Embryophyta</taxon>
        <taxon>Tracheophyta</taxon>
        <taxon>Spermatophyta</taxon>
        <taxon>Magnoliopsida</taxon>
        <taxon>eudicotyledons</taxon>
        <taxon>Gunneridae</taxon>
        <taxon>Pentapetalae</taxon>
        <taxon>rosids</taxon>
        <taxon>fabids</taxon>
        <taxon>Fabales</taxon>
        <taxon>Fabaceae</taxon>
        <taxon>Papilionoideae</taxon>
        <taxon>50 kb inversion clade</taxon>
        <taxon>NPAAA clade</taxon>
        <taxon>indigoferoid/millettioid clade</taxon>
        <taxon>Phaseoleae</taxon>
        <taxon>Mucuna</taxon>
    </lineage>
</organism>
<dbReference type="EMBL" id="QJKJ01009723">
    <property type="protein sequence ID" value="RDX75789.1"/>
    <property type="molecule type" value="Genomic_DNA"/>
</dbReference>
<evidence type="ECO:0000259" key="2">
    <source>
        <dbReference type="PROSITE" id="PS50174"/>
    </source>
</evidence>
<comment type="caution">
    <text evidence="3">The sequence shown here is derived from an EMBL/GenBank/DDBJ whole genome shotgun (WGS) entry which is preliminary data.</text>
</comment>
<keyword evidence="4" id="KW-1185">Reference proteome</keyword>
<evidence type="ECO:0000256" key="1">
    <source>
        <dbReference type="SAM" id="MobiDB-lite"/>
    </source>
</evidence>
<feature type="domain" description="G-patch" evidence="2">
    <location>
        <begin position="15"/>
        <end position="61"/>
    </location>
</feature>
<dbReference type="PROSITE" id="PS50174">
    <property type="entry name" value="G_PATCH"/>
    <property type="match status" value="1"/>
</dbReference>
<gene>
    <name evidence="3" type="ORF">CR513_44291</name>
</gene>
<feature type="region of interest" description="Disordered" evidence="1">
    <location>
        <begin position="165"/>
        <end position="188"/>
    </location>
</feature>
<evidence type="ECO:0000313" key="4">
    <source>
        <dbReference type="Proteomes" id="UP000257109"/>
    </source>
</evidence>
<evidence type="ECO:0000313" key="3">
    <source>
        <dbReference type="EMBL" id="RDX75789.1"/>
    </source>
</evidence>
<dbReference type="OrthoDB" id="1095202at2759"/>
<dbReference type="GO" id="GO:0003676">
    <property type="term" value="F:nucleic acid binding"/>
    <property type="evidence" value="ECO:0007669"/>
    <property type="project" value="InterPro"/>
</dbReference>